<dbReference type="Pfam" id="PF00753">
    <property type="entry name" value="Lactamase_B"/>
    <property type="match status" value="1"/>
</dbReference>
<dbReference type="PANTHER" id="PTHR42951:SF4">
    <property type="entry name" value="ACYL-COENZYME A THIOESTERASE MBLAC2"/>
    <property type="match status" value="1"/>
</dbReference>
<dbReference type="RefSeq" id="WP_066407835.1">
    <property type="nucleotide sequence ID" value="NZ_CP011390.1"/>
</dbReference>
<dbReference type="InterPro" id="IPR036866">
    <property type="entry name" value="RibonucZ/Hydroxyglut_hydro"/>
</dbReference>
<accession>A0A172U0L5</accession>
<evidence type="ECO:0000313" key="4">
    <source>
        <dbReference type="Proteomes" id="UP000077177"/>
    </source>
</evidence>
<proteinExistence type="inferred from homology"/>
<evidence type="ECO:0000313" key="3">
    <source>
        <dbReference type="EMBL" id="ANE52772.1"/>
    </source>
</evidence>
<dbReference type="PANTHER" id="PTHR42951">
    <property type="entry name" value="METALLO-BETA-LACTAMASE DOMAIN-CONTAINING"/>
    <property type="match status" value="1"/>
</dbReference>
<gene>
    <name evidence="3" type="ORF">SY85_22130</name>
</gene>
<dbReference type="EMBL" id="CP011390">
    <property type="protein sequence ID" value="ANE52772.1"/>
    <property type="molecule type" value="Genomic_DNA"/>
</dbReference>
<feature type="domain" description="Metallo-beta-lactamase" evidence="2">
    <location>
        <begin position="50"/>
        <end position="226"/>
    </location>
</feature>
<dbReference type="AlphaFoldDB" id="A0A172U0L5"/>
<protein>
    <submittedName>
        <fullName evidence="3">Beta-lactamase</fullName>
    </submittedName>
</protein>
<name>A0A172U0L5_9BACT</name>
<dbReference type="PATRIC" id="fig|1492898.3.peg.4806"/>
<dbReference type="InterPro" id="IPR050855">
    <property type="entry name" value="NDM-1-like"/>
</dbReference>
<dbReference type="CDD" id="cd16282">
    <property type="entry name" value="metallo-hydrolase-like_MBL-fold"/>
    <property type="match status" value="1"/>
</dbReference>
<reference evidence="3 4" key="2">
    <citation type="journal article" date="2016" name="Int. J. Syst. Evol. Microbiol.">
        <title>Flavisolibacter tropicus sp. nov., isolated from tropical soil.</title>
        <authorList>
            <person name="Lee J.J."/>
            <person name="Kang M.S."/>
            <person name="Kim G.S."/>
            <person name="Lee C.S."/>
            <person name="Lim S."/>
            <person name="Lee J."/>
            <person name="Roh S.H."/>
            <person name="Kang H."/>
            <person name="Ha J.M."/>
            <person name="Bae S."/>
            <person name="Jung H.Y."/>
            <person name="Kim M.K."/>
        </authorList>
    </citation>
    <scope>NUCLEOTIDE SEQUENCE [LARGE SCALE GENOMIC DNA]</scope>
    <source>
        <strain evidence="3 4">LCS9</strain>
    </source>
</reference>
<dbReference type="Proteomes" id="UP000077177">
    <property type="component" value="Chromosome"/>
</dbReference>
<sequence>MHRRSFLRNTVLTAGVLTLAQQKLLAAFVDDPWKVNMLRGNVGIFTERGGTIGFHLSNDGIVVIDSQFPDQSKHLIDELKKRSDKAIRYLFNTHHHGDHTSGNISFKGLAEHVVAHQNCLQNQQAVAQKNKTEDKQLYPDTTFTDDWKTKVGKEKIKLQYFGAGHTNGDTIIYFEEANIAHMGDLVFNRRHPFVDRTAGANIQSWIQVLDKAAKKYEKDTLYIFGHAADGYEVTGTKDDLGKFKDYLNRVLDFARQEQKAGRSKEDFLKNKEIPGVVEWKGDGIERPLTAAWEEVAAG</sequence>
<reference evidence="4" key="1">
    <citation type="submission" date="2015-01" db="EMBL/GenBank/DDBJ databases">
        <title>Flavisolibacter sp./LCS9/ whole genome sequencing.</title>
        <authorList>
            <person name="Kim M.K."/>
            <person name="Srinivasan S."/>
            <person name="Lee J.-J."/>
        </authorList>
    </citation>
    <scope>NUCLEOTIDE SEQUENCE [LARGE SCALE GENOMIC DNA]</scope>
    <source>
        <strain evidence="4">LCS9</strain>
    </source>
</reference>
<keyword evidence="4" id="KW-1185">Reference proteome</keyword>
<dbReference type="GO" id="GO:0017001">
    <property type="term" value="P:antibiotic catabolic process"/>
    <property type="evidence" value="ECO:0007669"/>
    <property type="project" value="UniProtKB-ARBA"/>
</dbReference>
<dbReference type="SMART" id="SM00849">
    <property type="entry name" value="Lactamase_B"/>
    <property type="match status" value="1"/>
</dbReference>
<comment type="similarity">
    <text evidence="1">Belongs to the metallo-beta-lactamase superfamily. Class-B beta-lactamase family.</text>
</comment>
<evidence type="ECO:0000256" key="1">
    <source>
        <dbReference type="ARBA" id="ARBA00005250"/>
    </source>
</evidence>
<organism evidence="3 4">
    <name type="scientific">Flavisolibacter tropicus</name>
    <dbReference type="NCBI Taxonomy" id="1492898"/>
    <lineage>
        <taxon>Bacteria</taxon>
        <taxon>Pseudomonadati</taxon>
        <taxon>Bacteroidota</taxon>
        <taxon>Chitinophagia</taxon>
        <taxon>Chitinophagales</taxon>
        <taxon>Chitinophagaceae</taxon>
        <taxon>Flavisolibacter</taxon>
    </lineage>
</organism>
<dbReference type="Gene3D" id="3.60.15.10">
    <property type="entry name" value="Ribonuclease Z/Hydroxyacylglutathione hydrolase-like"/>
    <property type="match status" value="1"/>
</dbReference>
<dbReference type="KEGG" id="fla:SY85_22130"/>
<evidence type="ECO:0000259" key="2">
    <source>
        <dbReference type="SMART" id="SM00849"/>
    </source>
</evidence>
<dbReference type="OrthoDB" id="9769598at2"/>
<dbReference type="SUPFAM" id="SSF56281">
    <property type="entry name" value="Metallo-hydrolase/oxidoreductase"/>
    <property type="match status" value="1"/>
</dbReference>
<dbReference type="InterPro" id="IPR001279">
    <property type="entry name" value="Metallo-B-lactamas"/>
</dbReference>